<evidence type="ECO:0000313" key="5">
    <source>
        <dbReference type="Proteomes" id="UP000092377"/>
    </source>
</evidence>
<evidence type="ECO:0000256" key="1">
    <source>
        <dbReference type="ARBA" id="ARBA00022679"/>
    </source>
</evidence>
<dbReference type="AlphaFoldDB" id="A0A1B8H0M9"/>
<comment type="caution">
    <text evidence="4">The sequence shown here is derived from an EMBL/GenBank/DDBJ whole genome shotgun (WGS) entry which is preliminary data.</text>
</comment>
<protein>
    <submittedName>
        <fullName evidence="4">Acetyltransferase</fullName>
    </submittedName>
</protein>
<dbReference type="Pfam" id="PF13508">
    <property type="entry name" value="Acetyltransf_7"/>
    <property type="match status" value="1"/>
</dbReference>
<dbReference type="GO" id="GO:0016747">
    <property type="term" value="F:acyltransferase activity, transferring groups other than amino-acyl groups"/>
    <property type="evidence" value="ECO:0007669"/>
    <property type="project" value="InterPro"/>
</dbReference>
<dbReference type="CDD" id="cd04301">
    <property type="entry name" value="NAT_SF"/>
    <property type="match status" value="1"/>
</dbReference>
<evidence type="ECO:0000313" key="4">
    <source>
        <dbReference type="EMBL" id="OBU02638.1"/>
    </source>
</evidence>
<dbReference type="OrthoDB" id="7678938at2"/>
<dbReference type="InterPro" id="IPR000182">
    <property type="entry name" value="GNAT_dom"/>
</dbReference>
<reference evidence="5" key="1">
    <citation type="submission" date="2016-06" db="EMBL/GenBank/DDBJ databases">
        <authorList>
            <person name="Butler K."/>
        </authorList>
    </citation>
    <scope>NUCLEOTIDE SEQUENCE [LARGE SCALE GENOMIC DNA]</scope>
    <source>
        <strain evidence="5">GCSL-Mp20</strain>
    </source>
</reference>
<accession>A0A1B8H0M9</accession>
<keyword evidence="1 4" id="KW-0808">Transferase</keyword>
<evidence type="ECO:0000256" key="2">
    <source>
        <dbReference type="ARBA" id="ARBA00023315"/>
    </source>
</evidence>
<dbReference type="InterPro" id="IPR050832">
    <property type="entry name" value="Bact_Acetyltransf"/>
</dbReference>
<feature type="domain" description="N-acetyltransferase" evidence="3">
    <location>
        <begin position="1"/>
        <end position="159"/>
    </location>
</feature>
<name>A0A1B8H0M9_9GAMM</name>
<organism evidence="4 5">
    <name type="scientific">Morganella psychrotolerans</name>
    <dbReference type="NCBI Taxonomy" id="368603"/>
    <lineage>
        <taxon>Bacteria</taxon>
        <taxon>Pseudomonadati</taxon>
        <taxon>Pseudomonadota</taxon>
        <taxon>Gammaproteobacteria</taxon>
        <taxon>Enterobacterales</taxon>
        <taxon>Morganellaceae</taxon>
        <taxon>Morganella</taxon>
    </lineage>
</organism>
<dbReference type="InterPro" id="IPR016181">
    <property type="entry name" value="Acyl_CoA_acyltransferase"/>
</dbReference>
<dbReference type="SUPFAM" id="SSF55729">
    <property type="entry name" value="Acyl-CoA N-acyltransferases (Nat)"/>
    <property type="match status" value="1"/>
</dbReference>
<evidence type="ECO:0000259" key="3">
    <source>
        <dbReference type="PROSITE" id="PS51186"/>
    </source>
</evidence>
<keyword evidence="5" id="KW-1185">Reference proteome</keyword>
<dbReference type="Proteomes" id="UP000092377">
    <property type="component" value="Unassembled WGS sequence"/>
</dbReference>
<proteinExistence type="predicted"/>
<dbReference type="PANTHER" id="PTHR43877:SF2">
    <property type="entry name" value="AMINOALKYLPHOSPHONATE N-ACETYLTRANSFERASE-RELATED"/>
    <property type="match status" value="1"/>
</dbReference>
<dbReference type="EMBL" id="LZEY01000060">
    <property type="protein sequence ID" value="OBU02638.1"/>
    <property type="molecule type" value="Genomic_DNA"/>
</dbReference>
<sequence length="160" mass="17970">MTVRPVTAQPDDYPLLQTIAQVLHNEWQALPQWQTPEIILARLLDRVNGENGEQLFVATDKNGALLATASLIWRELKTSRMADADWWTGEIYTLPAARGQGLGSALTQAVVDVATARHLPALNLYTPDKQTMYARMGWKPVFDDVINDENVTIMQRRLAD</sequence>
<dbReference type="PANTHER" id="PTHR43877">
    <property type="entry name" value="AMINOALKYLPHOSPHONATE N-ACETYLTRANSFERASE-RELATED-RELATED"/>
    <property type="match status" value="1"/>
</dbReference>
<dbReference type="Gene3D" id="3.40.630.30">
    <property type="match status" value="1"/>
</dbReference>
<dbReference type="PROSITE" id="PS51186">
    <property type="entry name" value="GNAT"/>
    <property type="match status" value="1"/>
</dbReference>
<keyword evidence="2" id="KW-0012">Acyltransferase</keyword>
<dbReference type="RefSeq" id="WP_067406190.1">
    <property type="nucleotide sequence ID" value="NZ_LZEY01000060.1"/>
</dbReference>
<gene>
    <name evidence="4" type="ORF">AYY18_11535</name>
</gene>